<evidence type="ECO:0000313" key="2">
    <source>
        <dbReference type="EMBL" id="WDE12327.1"/>
    </source>
</evidence>
<dbReference type="Gene3D" id="3.30.70.2660">
    <property type="match status" value="1"/>
</dbReference>
<dbReference type="Proteomes" id="UP001215231">
    <property type="component" value="Chromosome"/>
</dbReference>
<dbReference type="NCBIfam" id="TIGR01868">
    <property type="entry name" value="casD_Cas5e"/>
    <property type="match status" value="1"/>
</dbReference>
<organism evidence="2 3">
    <name type="scientific">Thalassomonas haliotis</name>
    <dbReference type="NCBI Taxonomy" id="485448"/>
    <lineage>
        <taxon>Bacteria</taxon>
        <taxon>Pseudomonadati</taxon>
        <taxon>Pseudomonadota</taxon>
        <taxon>Gammaproteobacteria</taxon>
        <taxon>Alteromonadales</taxon>
        <taxon>Colwelliaceae</taxon>
        <taxon>Thalassomonas</taxon>
    </lineage>
</organism>
<dbReference type="NCBIfam" id="TIGR02593">
    <property type="entry name" value="CRISPR_cas5"/>
    <property type="match status" value="1"/>
</dbReference>
<name>A0ABY7VI40_9GAMM</name>
<dbReference type="CDD" id="cd09645">
    <property type="entry name" value="Cas5_I-E"/>
    <property type="match status" value="1"/>
</dbReference>
<evidence type="ECO:0000256" key="1">
    <source>
        <dbReference type="ARBA" id="ARBA00023118"/>
    </source>
</evidence>
<dbReference type="RefSeq" id="WP_274052601.1">
    <property type="nucleotide sequence ID" value="NZ_CP059693.1"/>
</dbReference>
<proteinExistence type="predicted"/>
<keyword evidence="3" id="KW-1185">Reference proteome</keyword>
<dbReference type="InterPro" id="IPR010147">
    <property type="entry name" value="CRISPR-assoc_prot_CasD"/>
</dbReference>
<gene>
    <name evidence="2" type="primary">cas5e</name>
    <name evidence="2" type="ORF">H3N35_02245</name>
</gene>
<accession>A0ABY7VI40</accession>
<dbReference type="EMBL" id="CP059693">
    <property type="protein sequence ID" value="WDE12327.1"/>
    <property type="molecule type" value="Genomic_DNA"/>
</dbReference>
<protein>
    <submittedName>
        <fullName evidence="2">Type I-E CRISPR-associated protein Cas5/CasD</fullName>
    </submittedName>
</protein>
<keyword evidence="1" id="KW-0051">Antiviral defense</keyword>
<dbReference type="Pfam" id="PF09704">
    <property type="entry name" value="Cas_Cas5d"/>
    <property type="match status" value="1"/>
</dbReference>
<reference evidence="2 3" key="1">
    <citation type="journal article" date="2022" name="Mar. Drugs">
        <title>Bioassay-Guided Fractionation Leads to the Detection of Cholic Acid Generated by the Rare Thalassomonas sp.</title>
        <authorList>
            <person name="Pheiffer F."/>
            <person name="Schneider Y.K."/>
            <person name="Hansen E.H."/>
            <person name="Andersen J.H."/>
            <person name="Isaksson J."/>
            <person name="Busche T."/>
            <person name="R C."/>
            <person name="Kalinowski J."/>
            <person name="Zyl L.V."/>
            <person name="Trindade M."/>
        </authorList>
    </citation>
    <scope>NUCLEOTIDE SEQUENCE [LARGE SCALE GENOMIC DNA]</scope>
    <source>
        <strain evidence="2 3">A5K-61T</strain>
    </source>
</reference>
<evidence type="ECO:0000313" key="3">
    <source>
        <dbReference type="Proteomes" id="UP001215231"/>
    </source>
</evidence>
<sequence length="256" mass="28981">MDYLVFRLYGAMASWGEIAVGESRHSTTHPSKSAIFGLMAAAIGIKREDEQQQLELAAGYHIAVKQLTNGTLLKDYHTTQAPDSVGKFTYKTRRDELTLGYERLGTVLSSREYRTDSVCLVAIKVLDDAPYELTNIQQKLLKPVFHLYLGRKSCPLSAPLDPQIITGQGYKNALDGYDNKAILPDNSTTGRNKQALALSEPAQYYWEGELTDLDNDIELQMIQTNSRYDQISSRKRWQFKPRLEHSYQEPPQKESA</sequence>
<dbReference type="InterPro" id="IPR021124">
    <property type="entry name" value="CRISPR-assoc_prot_Cas5"/>
</dbReference>
<dbReference type="InterPro" id="IPR013422">
    <property type="entry name" value="CRISPR-assoc_prot_Cas5_N"/>
</dbReference>